<sequence>MAEGIKTPDDVPTADTNDVSEVGLTQVTSNPRKQKDLDTYAFTNVLPNPMYETRSSSPSENDADRSVPVEDSKTVPETRYVQNTYEKLTNHGNSDKDGHTAKHIGCNEHDDGNHMPDTTEAADDTAPAIEIADDDIELITEQNICQNDMEASKPNIHPTTAQNIQDQNSLCSPKNDQNTIRDATCLEKALDQPNRGYTTNIRSCNSNNKLYAEKNTTNNDDHGTNVIPQNDIEVEIQEPVDVTDVNDDLEPYMPYAVAYVFPNPSYKSAYNSTENDADNVANGNNNPDIPGNRHVPCTDPSSMRDGLRRNPMYVPNVLQQAECQYTYRSIGVAVIVTVLLAAAIVSGTLIYFHNDVRDVQKGSLSNHRCCQQVVNTSGLIHSVRLTLHCGWTGENSTEWLVWIKTAAAST</sequence>
<organism evidence="3">
    <name type="scientific">Branchiostoma floridae</name>
    <name type="common">Florida lancelet</name>
    <name type="synonym">Amphioxus</name>
    <dbReference type="NCBI Taxonomy" id="7739"/>
    <lineage>
        <taxon>Eukaryota</taxon>
        <taxon>Metazoa</taxon>
        <taxon>Chordata</taxon>
        <taxon>Cephalochordata</taxon>
        <taxon>Leptocardii</taxon>
        <taxon>Amphioxiformes</taxon>
        <taxon>Branchiostomatidae</taxon>
        <taxon>Branchiostoma</taxon>
    </lineage>
</organism>
<keyword evidence="2" id="KW-0812">Transmembrane</keyword>
<keyword evidence="2" id="KW-1133">Transmembrane helix</keyword>
<reference evidence="3" key="1">
    <citation type="journal article" date="2008" name="Nature">
        <title>The amphioxus genome and the evolution of the chordate karyotype.</title>
        <authorList>
            <consortium name="US DOE Joint Genome Institute (JGI-PGF)"/>
            <person name="Putnam N.H."/>
            <person name="Butts T."/>
            <person name="Ferrier D.E.K."/>
            <person name="Furlong R.F."/>
            <person name="Hellsten U."/>
            <person name="Kawashima T."/>
            <person name="Robinson-Rechavi M."/>
            <person name="Shoguchi E."/>
            <person name="Terry A."/>
            <person name="Yu J.-K."/>
            <person name="Benito-Gutierrez E.L."/>
            <person name="Dubchak I."/>
            <person name="Garcia-Fernandez J."/>
            <person name="Gibson-Brown J.J."/>
            <person name="Grigoriev I.V."/>
            <person name="Horton A.C."/>
            <person name="de Jong P.J."/>
            <person name="Jurka J."/>
            <person name="Kapitonov V.V."/>
            <person name="Kohara Y."/>
            <person name="Kuroki Y."/>
            <person name="Lindquist E."/>
            <person name="Lucas S."/>
            <person name="Osoegawa K."/>
            <person name="Pennacchio L.A."/>
            <person name="Salamov A.A."/>
            <person name="Satou Y."/>
            <person name="Sauka-Spengler T."/>
            <person name="Schmutz J."/>
            <person name="Shin-I T."/>
            <person name="Toyoda A."/>
            <person name="Bronner-Fraser M."/>
            <person name="Fujiyama A."/>
            <person name="Holland L.Z."/>
            <person name="Holland P.W.H."/>
            <person name="Satoh N."/>
            <person name="Rokhsar D.S."/>
        </authorList>
    </citation>
    <scope>NUCLEOTIDE SEQUENCE [LARGE SCALE GENOMIC DNA]</scope>
    <source>
        <strain evidence="3">S238N-H82</strain>
        <tissue evidence="3">Testes</tissue>
    </source>
</reference>
<protein>
    <submittedName>
        <fullName evidence="3">Uncharacterized protein</fullName>
    </submittedName>
</protein>
<evidence type="ECO:0000313" key="3">
    <source>
        <dbReference type="EMBL" id="EEN70102.1"/>
    </source>
</evidence>
<evidence type="ECO:0000256" key="1">
    <source>
        <dbReference type="SAM" id="MobiDB-lite"/>
    </source>
</evidence>
<feature type="compositionally biased region" description="Polar residues" evidence="1">
    <location>
        <begin position="14"/>
        <end position="31"/>
    </location>
</feature>
<gene>
    <name evidence="3" type="ORF">BRAFLDRAFT_118429</name>
</gene>
<feature type="compositionally biased region" description="Basic and acidic residues" evidence="1">
    <location>
        <begin position="62"/>
        <end position="74"/>
    </location>
</feature>
<evidence type="ECO:0000256" key="2">
    <source>
        <dbReference type="SAM" id="Phobius"/>
    </source>
</evidence>
<feature type="compositionally biased region" description="Basic and acidic residues" evidence="1">
    <location>
        <begin position="93"/>
        <end position="114"/>
    </location>
</feature>
<feature type="region of interest" description="Disordered" evidence="1">
    <location>
        <begin position="89"/>
        <end position="117"/>
    </location>
</feature>
<keyword evidence="2" id="KW-0472">Membrane</keyword>
<accession>C3XQ81</accession>
<proteinExistence type="predicted"/>
<name>C3XQ81_BRAFL</name>
<dbReference type="EMBL" id="GG666451">
    <property type="protein sequence ID" value="EEN70102.1"/>
    <property type="molecule type" value="Genomic_DNA"/>
</dbReference>
<dbReference type="InParanoid" id="C3XQ81"/>
<feature type="region of interest" description="Disordered" evidence="1">
    <location>
        <begin position="272"/>
        <end position="303"/>
    </location>
</feature>
<feature type="transmembrane region" description="Helical" evidence="2">
    <location>
        <begin position="330"/>
        <end position="352"/>
    </location>
</feature>
<dbReference type="AlphaFoldDB" id="C3XQ81"/>
<feature type="region of interest" description="Disordered" evidence="1">
    <location>
        <begin position="1"/>
        <end position="74"/>
    </location>
</feature>